<protein>
    <submittedName>
        <fullName evidence="2">Uncharacterized protein</fullName>
    </submittedName>
</protein>
<gene>
    <name evidence="2" type="ORF">HNQ55_000272</name>
</gene>
<keyword evidence="1" id="KW-1133">Transmembrane helix</keyword>
<keyword evidence="1" id="KW-0812">Transmembrane</keyword>
<name>A0A7X0TS58_9GAMM</name>
<reference evidence="2 3" key="1">
    <citation type="submission" date="2020-08" db="EMBL/GenBank/DDBJ databases">
        <title>Genomic Encyclopedia of Type Strains, Phase IV (KMG-IV): sequencing the most valuable type-strain genomes for metagenomic binning, comparative biology and taxonomic classification.</title>
        <authorList>
            <person name="Goeker M."/>
        </authorList>
    </citation>
    <scope>NUCLEOTIDE SEQUENCE [LARGE SCALE GENOMIC DNA]</scope>
    <source>
        <strain evidence="2 3">DSM 26287</strain>
    </source>
</reference>
<dbReference type="Proteomes" id="UP000537141">
    <property type="component" value="Unassembled WGS sequence"/>
</dbReference>
<proteinExistence type="predicted"/>
<organism evidence="2 3">
    <name type="scientific">Thalassotalea piscium</name>
    <dbReference type="NCBI Taxonomy" id="1230533"/>
    <lineage>
        <taxon>Bacteria</taxon>
        <taxon>Pseudomonadati</taxon>
        <taxon>Pseudomonadota</taxon>
        <taxon>Gammaproteobacteria</taxon>
        <taxon>Alteromonadales</taxon>
        <taxon>Colwelliaceae</taxon>
        <taxon>Thalassotalea</taxon>
    </lineage>
</organism>
<evidence type="ECO:0000256" key="1">
    <source>
        <dbReference type="SAM" id="Phobius"/>
    </source>
</evidence>
<keyword evidence="1" id="KW-0472">Membrane</keyword>
<sequence>MGAKIVASVYLAYPELRLLTAINLTFISHYSDMNNGLALYQLAIPLITVLLPINTAKIK</sequence>
<evidence type="ECO:0000313" key="3">
    <source>
        <dbReference type="Proteomes" id="UP000537141"/>
    </source>
</evidence>
<evidence type="ECO:0000313" key="2">
    <source>
        <dbReference type="EMBL" id="MBB6541798.1"/>
    </source>
</evidence>
<dbReference type="AlphaFoldDB" id="A0A7X0TS58"/>
<dbReference type="EMBL" id="JACHHU010000001">
    <property type="protein sequence ID" value="MBB6541798.1"/>
    <property type="molecule type" value="Genomic_DNA"/>
</dbReference>
<comment type="caution">
    <text evidence="2">The sequence shown here is derived from an EMBL/GenBank/DDBJ whole genome shotgun (WGS) entry which is preliminary data.</text>
</comment>
<keyword evidence="3" id="KW-1185">Reference proteome</keyword>
<accession>A0A7X0TS58</accession>
<feature type="transmembrane region" description="Helical" evidence="1">
    <location>
        <begin position="38"/>
        <end position="56"/>
    </location>
</feature>